<proteinExistence type="predicted"/>
<dbReference type="AlphaFoldDB" id="A0A840RCS2"/>
<reference evidence="4 5" key="1">
    <citation type="submission" date="2020-08" db="EMBL/GenBank/DDBJ databases">
        <title>Genomic Encyclopedia of Type Strains, Phase IV (KMG-IV): sequencing the most valuable type-strain genomes for metagenomic binning, comparative biology and taxonomic classification.</title>
        <authorList>
            <person name="Goeker M."/>
        </authorList>
    </citation>
    <scope>NUCLEOTIDE SEQUENCE [LARGE SCALE GENOMIC DNA]</scope>
    <source>
        <strain evidence="4 5">DSM 18233</strain>
    </source>
</reference>
<dbReference type="PANTHER" id="PTHR33741:SF5">
    <property type="entry name" value="TRANSMEMBRANE PROTEIN DDB_G0269096-RELATED"/>
    <property type="match status" value="1"/>
</dbReference>
<dbReference type="InterPro" id="IPR007065">
    <property type="entry name" value="HPP"/>
</dbReference>
<comment type="caution">
    <text evidence="4">The sequence shown here is derived from an EMBL/GenBank/DDBJ whole genome shotgun (WGS) entry which is preliminary data.</text>
</comment>
<evidence type="ECO:0000256" key="1">
    <source>
        <dbReference type="PROSITE-ProRule" id="PRU00703"/>
    </source>
</evidence>
<evidence type="ECO:0000313" key="4">
    <source>
        <dbReference type="EMBL" id="MBB5190173.1"/>
    </source>
</evidence>
<dbReference type="SMART" id="SM00116">
    <property type="entry name" value="CBS"/>
    <property type="match status" value="2"/>
</dbReference>
<dbReference type="RefSeq" id="WP_184098022.1">
    <property type="nucleotide sequence ID" value="NZ_JACHHN010000002.1"/>
</dbReference>
<evidence type="ECO:0000259" key="3">
    <source>
        <dbReference type="PROSITE" id="PS51371"/>
    </source>
</evidence>
<evidence type="ECO:0000256" key="2">
    <source>
        <dbReference type="SAM" id="Phobius"/>
    </source>
</evidence>
<dbReference type="Pfam" id="PF00571">
    <property type="entry name" value="CBS"/>
    <property type="match status" value="2"/>
</dbReference>
<protein>
    <submittedName>
        <fullName evidence="4">CBS domain-containing membrane protein</fullName>
    </submittedName>
</protein>
<dbReference type="SUPFAM" id="SSF54631">
    <property type="entry name" value="CBS-domain pair"/>
    <property type="match status" value="1"/>
</dbReference>
<keyword evidence="2" id="KW-0472">Membrane</keyword>
<accession>A0A840RCS2</accession>
<keyword evidence="1" id="KW-0129">CBS domain</keyword>
<dbReference type="Pfam" id="PF04982">
    <property type="entry name" value="TM_HPP"/>
    <property type="match status" value="1"/>
</dbReference>
<name>A0A840RCS2_9NEIS</name>
<dbReference type="InterPro" id="IPR046342">
    <property type="entry name" value="CBS_dom_sf"/>
</dbReference>
<evidence type="ECO:0000313" key="5">
    <source>
        <dbReference type="Proteomes" id="UP000543030"/>
    </source>
</evidence>
<dbReference type="InterPro" id="IPR000644">
    <property type="entry name" value="CBS_dom"/>
</dbReference>
<feature type="domain" description="CBS" evidence="3">
    <location>
        <begin position="315"/>
        <end position="371"/>
    </location>
</feature>
<dbReference type="EMBL" id="JACHHN010000002">
    <property type="protein sequence ID" value="MBB5190173.1"/>
    <property type="molecule type" value="Genomic_DNA"/>
</dbReference>
<organism evidence="4 5">
    <name type="scientific">Silvimonas terrae</name>
    <dbReference type="NCBI Taxonomy" id="300266"/>
    <lineage>
        <taxon>Bacteria</taxon>
        <taxon>Pseudomonadati</taxon>
        <taxon>Pseudomonadota</taxon>
        <taxon>Betaproteobacteria</taxon>
        <taxon>Neisseriales</taxon>
        <taxon>Chitinibacteraceae</taxon>
        <taxon>Silvimonas</taxon>
    </lineage>
</organism>
<feature type="transmembrane region" description="Helical" evidence="2">
    <location>
        <begin position="49"/>
        <end position="68"/>
    </location>
</feature>
<keyword evidence="2" id="KW-1133">Transmembrane helix</keyword>
<gene>
    <name evidence="4" type="ORF">HNQ50_000895</name>
</gene>
<keyword evidence="5" id="KW-1185">Reference proteome</keyword>
<feature type="transmembrane region" description="Helical" evidence="2">
    <location>
        <begin position="125"/>
        <end position="144"/>
    </location>
</feature>
<dbReference type="InterPro" id="IPR058581">
    <property type="entry name" value="TM_HPP"/>
</dbReference>
<dbReference type="CDD" id="cd04600">
    <property type="entry name" value="CBS_pair_HPP_assoc"/>
    <property type="match status" value="1"/>
</dbReference>
<dbReference type="Proteomes" id="UP000543030">
    <property type="component" value="Unassembled WGS sequence"/>
</dbReference>
<keyword evidence="2" id="KW-0812">Transmembrane</keyword>
<feature type="transmembrane region" description="Helical" evidence="2">
    <location>
        <begin position="75"/>
        <end position="95"/>
    </location>
</feature>
<feature type="transmembrane region" description="Helical" evidence="2">
    <location>
        <begin position="150"/>
        <end position="167"/>
    </location>
</feature>
<dbReference type="Gene3D" id="3.10.580.10">
    <property type="entry name" value="CBS-domain"/>
    <property type="match status" value="1"/>
</dbReference>
<feature type="domain" description="CBS" evidence="3">
    <location>
        <begin position="243"/>
        <end position="301"/>
    </location>
</feature>
<sequence length="373" mass="39958">MMHLLQWLRSFVPAPSTASLRERLLGCVGAGLGLLVTEAISRHALGTLNPWFVAPMGASAVLLFAVPASPLAQPWSIIGGNLVAAGIGVACGLLLGHTGLAAGLAGALAIGAMFKLRCLHPPSGAVALTAVLGGPAVAHLGFHFVIWPVLLNSLLLLAFALIFNNALQRRYPHRPHVQPNVHHTSDPKPTLRIGVTPDDLEAVLKSRGEEVDISREDLEDILFAAELRAHRRHFGTVRCDEIMSRDVVSVRPDALLGQAWALLAEHKVTALPVANAQEQVLGIVSLHDFLVDSVARQPLPQLRRVGLQDKVSSIMTTRVLSARADQPIDELVTLFSDRGLHHMPVVDGERLVGMITQSDLLAALYKNQAALVA</sequence>
<dbReference type="PROSITE" id="PS51371">
    <property type="entry name" value="CBS"/>
    <property type="match status" value="2"/>
</dbReference>
<dbReference type="PANTHER" id="PTHR33741">
    <property type="entry name" value="TRANSMEMBRANE PROTEIN DDB_G0269096-RELATED"/>
    <property type="match status" value="1"/>
</dbReference>